<dbReference type="InterPro" id="IPR011008">
    <property type="entry name" value="Dimeric_a/b-barrel"/>
</dbReference>
<dbReference type="SUPFAM" id="SSF46785">
    <property type="entry name" value="Winged helix' DNA-binding domain"/>
    <property type="match status" value="1"/>
</dbReference>
<accession>A0A154KTL1</accession>
<dbReference type="SMART" id="SM00344">
    <property type="entry name" value="HTH_ASNC"/>
    <property type="match status" value="1"/>
</dbReference>
<dbReference type="PROSITE" id="PS50956">
    <property type="entry name" value="HTH_ASNC_2"/>
    <property type="match status" value="1"/>
</dbReference>
<dbReference type="GO" id="GO:0006355">
    <property type="term" value="P:regulation of DNA-templated transcription"/>
    <property type="evidence" value="ECO:0007669"/>
    <property type="project" value="UniProtKB-ARBA"/>
</dbReference>
<dbReference type="Pfam" id="PF01037">
    <property type="entry name" value="AsnC_trans_reg"/>
    <property type="match status" value="1"/>
</dbReference>
<gene>
    <name evidence="7" type="ORF">SAMN05428964_1011658</name>
    <name evidence="6" type="ORF">TH44_19730</name>
</gene>
<keyword evidence="2" id="KW-0238">DNA-binding</keyword>
<evidence type="ECO:0000313" key="7">
    <source>
        <dbReference type="EMBL" id="SOB95616.1"/>
    </source>
</evidence>
<dbReference type="PRINTS" id="PR00033">
    <property type="entry name" value="HTHASNC"/>
</dbReference>
<proteinExistence type="predicted"/>
<dbReference type="PANTHER" id="PTHR30154">
    <property type="entry name" value="LEUCINE-RESPONSIVE REGULATORY PROTEIN"/>
    <property type="match status" value="1"/>
</dbReference>
<dbReference type="Proteomes" id="UP000219068">
    <property type="component" value="Unassembled WGS sequence"/>
</dbReference>
<name>A0A154KTL1_9PROT</name>
<dbReference type="SUPFAM" id="SSF54909">
    <property type="entry name" value="Dimeric alpha+beta barrel"/>
    <property type="match status" value="1"/>
</dbReference>
<dbReference type="EMBL" id="JPWJ01000012">
    <property type="protein sequence ID" value="RCK46367.1"/>
    <property type="molecule type" value="Genomic_DNA"/>
</dbReference>
<dbReference type="EMBL" id="OBMM01000001">
    <property type="protein sequence ID" value="SOB95616.1"/>
    <property type="molecule type" value="Genomic_DNA"/>
</dbReference>
<evidence type="ECO:0000256" key="3">
    <source>
        <dbReference type="ARBA" id="ARBA00023159"/>
    </source>
</evidence>
<evidence type="ECO:0000259" key="5">
    <source>
        <dbReference type="PROSITE" id="PS50956"/>
    </source>
</evidence>
<dbReference type="GO" id="GO:0043200">
    <property type="term" value="P:response to amino acid"/>
    <property type="evidence" value="ECO:0007669"/>
    <property type="project" value="TreeGrafter"/>
</dbReference>
<dbReference type="InterPro" id="IPR036390">
    <property type="entry name" value="WH_DNA-bd_sf"/>
</dbReference>
<feature type="domain" description="HTH asnC-type" evidence="5">
    <location>
        <begin position="13"/>
        <end position="74"/>
    </location>
</feature>
<dbReference type="Proteomes" id="UP000252266">
    <property type="component" value="Unassembled WGS sequence"/>
</dbReference>
<dbReference type="Gene3D" id="1.10.10.10">
    <property type="entry name" value="Winged helix-like DNA-binding domain superfamily/Winged helix DNA-binding domain"/>
    <property type="match status" value="1"/>
</dbReference>
<dbReference type="PANTHER" id="PTHR30154:SF0">
    <property type="entry name" value="LEUCINE-RESPONSIVE REGULATORY PROTEIN"/>
    <property type="match status" value="1"/>
</dbReference>
<organism evidence="6 9">
    <name type="scientific">Thalassospira xiamenensis</name>
    <dbReference type="NCBI Taxonomy" id="220697"/>
    <lineage>
        <taxon>Bacteria</taxon>
        <taxon>Pseudomonadati</taxon>
        <taxon>Pseudomonadota</taxon>
        <taxon>Alphaproteobacteria</taxon>
        <taxon>Rhodospirillales</taxon>
        <taxon>Thalassospiraceae</taxon>
        <taxon>Thalassospira</taxon>
    </lineage>
</organism>
<evidence type="ECO:0000313" key="6">
    <source>
        <dbReference type="EMBL" id="RCK46367.1"/>
    </source>
</evidence>
<dbReference type="InterPro" id="IPR011991">
    <property type="entry name" value="ArsR-like_HTH"/>
</dbReference>
<keyword evidence="3" id="KW-0010">Activator</keyword>
<dbReference type="GO" id="GO:0043565">
    <property type="term" value="F:sequence-specific DNA binding"/>
    <property type="evidence" value="ECO:0007669"/>
    <property type="project" value="InterPro"/>
</dbReference>
<dbReference type="AlphaFoldDB" id="A0A154KTL1"/>
<dbReference type="Pfam" id="PF13404">
    <property type="entry name" value="HTH_AsnC-type"/>
    <property type="match status" value="1"/>
</dbReference>
<keyword evidence="4" id="KW-0804">Transcription</keyword>
<dbReference type="CDD" id="cd00090">
    <property type="entry name" value="HTH_ARSR"/>
    <property type="match status" value="1"/>
</dbReference>
<dbReference type="InterPro" id="IPR019888">
    <property type="entry name" value="Tscrpt_reg_AsnC-like"/>
</dbReference>
<evidence type="ECO:0000313" key="9">
    <source>
        <dbReference type="Proteomes" id="UP000252266"/>
    </source>
</evidence>
<reference evidence="7 8" key="2">
    <citation type="submission" date="2017-08" db="EMBL/GenBank/DDBJ databases">
        <authorList>
            <person name="de Groot N.N."/>
        </authorList>
    </citation>
    <scope>NUCLEOTIDE SEQUENCE [LARGE SCALE GENOMIC DNA]</scope>
    <source>
        <strain evidence="7 8">USBA 78</strain>
    </source>
</reference>
<protein>
    <submittedName>
        <fullName evidence="6">AsnC family transcriptional regulator</fullName>
    </submittedName>
    <submittedName>
        <fullName evidence="7">Transcriptional regulator, AsnC family</fullName>
    </submittedName>
</protein>
<dbReference type="Gene3D" id="3.30.70.920">
    <property type="match status" value="1"/>
</dbReference>
<dbReference type="InterPro" id="IPR000485">
    <property type="entry name" value="AsnC-type_HTH_dom"/>
</dbReference>
<dbReference type="InterPro" id="IPR036388">
    <property type="entry name" value="WH-like_DNA-bd_sf"/>
</dbReference>
<sequence length="162" mass="18156">MTQPASPANAAPIDRIDQKILRLLQTDGRMGNADIAKRVNVSPATCHRRMQRLFEEGYITSIRAQIAPDKVDRAALVMVGVVLDRSTPDSFAAFETACRKLPFILDCHLVAGDFDYFLKIRVRDMADFNHLHGDQLIALPGVRQTRTFFVMKEVVDNAPLAF</sequence>
<dbReference type="InterPro" id="IPR019887">
    <property type="entry name" value="Tscrpt_reg_AsnC/Lrp_C"/>
</dbReference>
<evidence type="ECO:0000256" key="4">
    <source>
        <dbReference type="ARBA" id="ARBA00023163"/>
    </source>
</evidence>
<reference evidence="6 9" key="1">
    <citation type="submission" date="2014-07" db="EMBL/GenBank/DDBJ databases">
        <title>Draft genome sequence of Thalassospira xiamenensis IB13.</title>
        <authorList>
            <person name="Lai Q."/>
            <person name="Shao Z."/>
        </authorList>
    </citation>
    <scope>NUCLEOTIDE SEQUENCE [LARGE SCALE GENOMIC DNA]</scope>
    <source>
        <strain evidence="6 9">IB13</strain>
    </source>
</reference>
<dbReference type="GO" id="GO:0005829">
    <property type="term" value="C:cytosol"/>
    <property type="evidence" value="ECO:0007669"/>
    <property type="project" value="TreeGrafter"/>
</dbReference>
<keyword evidence="1" id="KW-0805">Transcription regulation</keyword>
<evidence type="ECO:0000256" key="2">
    <source>
        <dbReference type="ARBA" id="ARBA00023125"/>
    </source>
</evidence>
<dbReference type="RefSeq" id="WP_062952276.1">
    <property type="nucleotide sequence ID" value="NZ_JALLPZ010000001.1"/>
</dbReference>
<evidence type="ECO:0000256" key="1">
    <source>
        <dbReference type="ARBA" id="ARBA00023015"/>
    </source>
</evidence>
<evidence type="ECO:0000313" key="8">
    <source>
        <dbReference type="Proteomes" id="UP000219068"/>
    </source>
</evidence>